<dbReference type="OrthoDB" id="5584477at2759"/>
<name>A0A2G5BCP5_COERN</name>
<dbReference type="PANTHER" id="PTHR38248">
    <property type="entry name" value="FUNK1 6"/>
    <property type="match status" value="1"/>
</dbReference>
<protein>
    <recommendedName>
        <fullName evidence="1">Protein kinase domain-containing protein</fullName>
    </recommendedName>
</protein>
<dbReference type="InterPro" id="IPR008266">
    <property type="entry name" value="Tyr_kinase_AS"/>
</dbReference>
<dbReference type="EMBL" id="KZ303497">
    <property type="protein sequence ID" value="PIA16785.1"/>
    <property type="molecule type" value="Genomic_DNA"/>
</dbReference>
<dbReference type="AlphaFoldDB" id="A0A2G5BCP5"/>
<proteinExistence type="predicted"/>
<evidence type="ECO:0000259" key="1">
    <source>
        <dbReference type="PROSITE" id="PS50011"/>
    </source>
</evidence>
<dbReference type="GO" id="GO:0005524">
    <property type="term" value="F:ATP binding"/>
    <property type="evidence" value="ECO:0007669"/>
    <property type="project" value="InterPro"/>
</dbReference>
<dbReference type="InterPro" id="IPR011009">
    <property type="entry name" value="Kinase-like_dom_sf"/>
</dbReference>
<evidence type="ECO:0000313" key="2">
    <source>
        <dbReference type="EMBL" id="PIA16785.1"/>
    </source>
</evidence>
<dbReference type="Pfam" id="PF17667">
    <property type="entry name" value="Pkinase_fungal"/>
    <property type="match status" value="1"/>
</dbReference>
<dbReference type="SUPFAM" id="SSF56112">
    <property type="entry name" value="Protein kinase-like (PK-like)"/>
    <property type="match status" value="1"/>
</dbReference>
<dbReference type="PROSITE" id="PS50011">
    <property type="entry name" value="PROTEIN_KINASE_DOM"/>
    <property type="match status" value="1"/>
</dbReference>
<dbReference type="InterPro" id="IPR000719">
    <property type="entry name" value="Prot_kinase_dom"/>
</dbReference>
<dbReference type="PROSITE" id="PS00109">
    <property type="entry name" value="PROTEIN_KINASE_TYR"/>
    <property type="match status" value="1"/>
</dbReference>
<dbReference type="InterPro" id="IPR040976">
    <property type="entry name" value="Pkinase_fungal"/>
</dbReference>
<dbReference type="Proteomes" id="UP000242474">
    <property type="component" value="Unassembled WGS sequence"/>
</dbReference>
<dbReference type="GO" id="GO:0004672">
    <property type="term" value="F:protein kinase activity"/>
    <property type="evidence" value="ECO:0007669"/>
    <property type="project" value="InterPro"/>
</dbReference>
<feature type="domain" description="Protein kinase" evidence="1">
    <location>
        <begin position="1"/>
        <end position="135"/>
    </location>
</feature>
<gene>
    <name evidence="2" type="ORF">COEREDRAFT_80865</name>
</gene>
<sequence length="135" mass="15138">MSPIKEPLQSVDLVDELIIVAYDAMTTHIAILKRCAILHRDISINNILVCRSPSYGIGGMLIDFDNAIHVGDHTETHRPDKTGTLSYMSICNLKESDVNYTALDDWESLIYILCWLGTIGVNRNDQSESVNMDQL</sequence>
<dbReference type="PANTHER" id="PTHR38248:SF2">
    <property type="entry name" value="FUNK1 11"/>
    <property type="match status" value="1"/>
</dbReference>
<accession>A0A2G5BCP5</accession>
<keyword evidence="3" id="KW-1185">Reference proteome</keyword>
<reference evidence="2 3" key="1">
    <citation type="journal article" date="2015" name="Genome Biol. Evol.">
        <title>Phylogenomic analyses indicate that early fungi evolved digesting cell walls of algal ancestors of land plants.</title>
        <authorList>
            <person name="Chang Y."/>
            <person name="Wang S."/>
            <person name="Sekimoto S."/>
            <person name="Aerts A.L."/>
            <person name="Choi C."/>
            <person name="Clum A."/>
            <person name="LaButti K.M."/>
            <person name="Lindquist E.A."/>
            <person name="Yee Ngan C."/>
            <person name="Ohm R.A."/>
            <person name="Salamov A.A."/>
            <person name="Grigoriev I.V."/>
            <person name="Spatafora J.W."/>
            <person name="Berbee M.L."/>
        </authorList>
    </citation>
    <scope>NUCLEOTIDE SEQUENCE [LARGE SCALE GENOMIC DNA]</scope>
    <source>
        <strain evidence="2 3">NRRL 1564</strain>
    </source>
</reference>
<dbReference type="Gene3D" id="1.10.510.10">
    <property type="entry name" value="Transferase(Phosphotransferase) domain 1"/>
    <property type="match status" value="1"/>
</dbReference>
<evidence type="ECO:0000313" key="3">
    <source>
        <dbReference type="Proteomes" id="UP000242474"/>
    </source>
</evidence>
<organism evidence="2 3">
    <name type="scientific">Coemansia reversa (strain ATCC 12441 / NRRL 1564)</name>
    <dbReference type="NCBI Taxonomy" id="763665"/>
    <lineage>
        <taxon>Eukaryota</taxon>
        <taxon>Fungi</taxon>
        <taxon>Fungi incertae sedis</taxon>
        <taxon>Zoopagomycota</taxon>
        <taxon>Kickxellomycotina</taxon>
        <taxon>Kickxellomycetes</taxon>
        <taxon>Kickxellales</taxon>
        <taxon>Kickxellaceae</taxon>
        <taxon>Coemansia</taxon>
    </lineage>
</organism>